<gene>
    <name evidence="2" type="ORF">NHX12_020394</name>
</gene>
<comment type="caution">
    <text evidence="2">The sequence shown here is derived from an EMBL/GenBank/DDBJ whole genome shotgun (WGS) entry which is preliminary data.</text>
</comment>
<dbReference type="EMBL" id="JANIIK010000036">
    <property type="protein sequence ID" value="KAJ3612117.1"/>
    <property type="molecule type" value="Genomic_DNA"/>
</dbReference>
<name>A0A9Q0ISY9_9TELE</name>
<protein>
    <submittedName>
        <fullName evidence="2">Uncharacterized protein</fullName>
    </submittedName>
</protein>
<sequence length="171" mass="18081">MGPPAQMFMRRLCGGRVAMVMAHSPSDASGAVQTPSDTPLSDGGAPASRSQPFDSALDGGKRGRDGAGKGEEVEAIPKRPHPFRTDYAPVCAPPSRRPAVSRKALGRSMQPGSSTVRFANLTVLCPGPVTDVTAGSEGTVRPNRNSLFPIRGRTYEKNPCVRARLRVSPVE</sequence>
<accession>A0A9Q0ISY9</accession>
<feature type="compositionally biased region" description="Basic and acidic residues" evidence="1">
    <location>
        <begin position="59"/>
        <end position="77"/>
    </location>
</feature>
<dbReference type="AlphaFoldDB" id="A0A9Q0ISY9"/>
<keyword evidence="3" id="KW-1185">Reference proteome</keyword>
<reference evidence="2" key="1">
    <citation type="submission" date="2022-07" db="EMBL/GenBank/DDBJ databases">
        <title>Chromosome-level genome of Muraenolepis orangiensis.</title>
        <authorList>
            <person name="Kim J."/>
        </authorList>
    </citation>
    <scope>NUCLEOTIDE SEQUENCE</scope>
    <source>
        <strain evidence="2">KU_S4_2022</strain>
        <tissue evidence="2">Muscle</tissue>
    </source>
</reference>
<organism evidence="2 3">
    <name type="scientific">Muraenolepis orangiensis</name>
    <name type="common">Patagonian moray cod</name>
    <dbReference type="NCBI Taxonomy" id="630683"/>
    <lineage>
        <taxon>Eukaryota</taxon>
        <taxon>Metazoa</taxon>
        <taxon>Chordata</taxon>
        <taxon>Craniata</taxon>
        <taxon>Vertebrata</taxon>
        <taxon>Euteleostomi</taxon>
        <taxon>Actinopterygii</taxon>
        <taxon>Neopterygii</taxon>
        <taxon>Teleostei</taxon>
        <taxon>Neoteleostei</taxon>
        <taxon>Acanthomorphata</taxon>
        <taxon>Zeiogadaria</taxon>
        <taxon>Gadariae</taxon>
        <taxon>Gadiformes</taxon>
        <taxon>Muraenolepidoidei</taxon>
        <taxon>Muraenolepididae</taxon>
        <taxon>Muraenolepis</taxon>
    </lineage>
</organism>
<proteinExistence type="predicted"/>
<feature type="region of interest" description="Disordered" evidence="1">
    <location>
        <begin position="24"/>
        <end position="112"/>
    </location>
</feature>
<evidence type="ECO:0000313" key="2">
    <source>
        <dbReference type="EMBL" id="KAJ3612117.1"/>
    </source>
</evidence>
<dbReference type="Proteomes" id="UP001148018">
    <property type="component" value="Unassembled WGS sequence"/>
</dbReference>
<evidence type="ECO:0000313" key="3">
    <source>
        <dbReference type="Proteomes" id="UP001148018"/>
    </source>
</evidence>
<evidence type="ECO:0000256" key="1">
    <source>
        <dbReference type="SAM" id="MobiDB-lite"/>
    </source>
</evidence>